<reference evidence="1 2" key="1">
    <citation type="journal article" date="2011" name="J. Bacteriol.">
        <title>Complete genome sequence of the plant pathogen Ralstonia solanacearum strain Po82.</title>
        <authorList>
            <person name="Xu J."/>
            <person name="Zheng H.J."/>
            <person name="Liu L."/>
            <person name="Pan Z.C."/>
            <person name="Prior P."/>
            <person name="Tang B."/>
            <person name="Xu J.S."/>
            <person name="Zhang H."/>
            <person name="Tian Q."/>
            <person name="Zhang L.Q."/>
            <person name="Feng J."/>
        </authorList>
    </citation>
    <scope>NUCLEOTIDE SEQUENCE [LARGE SCALE GENOMIC DNA]</scope>
    <source>
        <strain evidence="1 2">Po82</strain>
        <plasmid evidence="1">megaplasmid</plasmid>
    </source>
</reference>
<name>F6G846_RALS8</name>
<dbReference type="Proteomes" id="UP000007953">
    <property type="component" value="Plasmid megaplasmid"/>
</dbReference>
<accession>F6G846</accession>
<evidence type="ECO:0000313" key="1">
    <source>
        <dbReference type="EMBL" id="AEG70797.1"/>
    </source>
</evidence>
<proteinExistence type="predicted"/>
<gene>
    <name evidence="1" type="ordered locus">RSPO_m00156</name>
</gene>
<keyword evidence="1" id="KW-0614">Plasmid</keyword>
<evidence type="ECO:0000313" key="2">
    <source>
        <dbReference type="Proteomes" id="UP000007953"/>
    </source>
</evidence>
<dbReference type="HOGENOM" id="CLU_2635519_0_0_4"/>
<dbReference type="KEGG" id="rsn:RSPO_m00156"/>
<sequence length="77" mass="8773">MPRQITSHALRRTALDHAGRDCWQRKSGDFAAKTQAHRLGKIIGSNLRQVMARGLKRVGQLFMRNIMAYKTSYACAR</sequence>
<dbReference type="AlphaFoldDB" id="F6G846"/>
<protein>
    <submittedName>
        <fullName evidence="1">Uncharacterized protein</fullName>
    </submittedName>
</protein>
<dbReference type="EMBL" id="CP002820">
    <property type="protein sequence ID" value="AEG70797.1"/>
    <property type="molecule type" value="Genomic_DNA"/>
</dbReference>
<geneLocation type="plasmid" evidence="2"/>
<organism evidence="1 2">
    <name type="scientific">Ralstonia solanacearum (strain Po82)</name>
    <dbReference type="NCBI Taxonomy" id="1031711"/>
    <lineage>
        <taxon>Bacteria</taxon>
        <taxon>Pseudomonadati</taxon>
        <taxon>Pseudomonadota</taxon>
        <taxon>Betaproteobacteria</taxon>
        <taxon>Burkholderiales</taxon>
        <taxon>Burkholderiaceae</taxon>
        <taxon>Ralstonia</taxon>
        <taxon>Ralstonia solanacearum species complex</taxon>
    </lineage>
</organism>